<keyword evidence="2" id="KW-1185">Reference proteome</keyword>
<evidence type="ECO:0000313" key="1">
    <source>
        <dbReference type="EMBL" id="KAK7455075.1"/>
    </source>
</evidence>
<gene>
    <name evidence="1" type="ORF">BaRGS_00039524</name>
</gene>
<dbReference type="Proteomes" id="UP001519460">
    <property type="component" value="Unassembled WGS sequence"/>
</dbReference>
<dbReference type="EMBL" id="JACVVK020000696">
    <property type="protein sequence ID" value="KAK7455075.1"/>
    <property type="molecule type" value="Genomic_DNA"/>
</dbReference>
<feature type="non-terminal residue" evidence="1">
    <location>
        <position position="1"/>
    </location>
</feature>
<accession>A0ABD0J3T4</accession>
<name>A0ABD0J3T4_9CAEN</name>
<proteinExistence type="predicted"/>
<sequence>VEFSTRLAVMFMQMFFSRELEFKGGGDDDKCDAAFAVMFMQMVVTWANRVASALVERMRMCSGVVQILVLSNGF</sequence>
<comment type="caution">
    <text evidence="1">The sequence shown here is derived from an EMBL/GenBank/DDBJ whole genome shotgun (WGS) entry which is preliminary data.</text>
</comment>
<organism evidence="1 2">
    <name type="scientific">Batillaria attramentaria</name>
    <dbReference type="NCBI Taxonomy" id="370345"/>
    <lineage>
        <taxon>Eukaryota</taxon>
        <taxon>Metazoa</taxon>
        <taxon>Spiralia</taxon>
        <taxon>Lophotrochozoa</taxon>
        <taxon>Mollusca</taxon>
        <taxon>Gastropoda</taxon>
        <taxon>Caenogastropoda</taxon>
        <taxon>Sorbeoconcha</taxon>
        <taxon>Cerithioidea</taxon>
        <taxon>Batillariidae</taxon>
        <taxon>Batillaria</taxon>
    </lineage>
</organism>
<reference evidence="1 2" key="1">
    <citation type="journal article" date="2023" name="Sci. Data">
        <title>Genome assembly of the Korean intertidal mud-creeper Batillaria attramentaria.</title>
        <authorList>
            <person name="Patra A.K."/>
            <person name="Ho P.T."/>
            <person name="Jun S."/>
            <person name="Lee S.J."/>
            <person name="Kim Y."/>
            <person name="Won Y.J."/>
        </authorList>
    </citation>
    <scope>NUCLEOTIDE SEQUENCE [LARGE SCALE GENOMIC DNA]</scope>
    <source>
        <strain evidence="1">Wonlab-2016</strain>
    </source>
</reference>
<dbReference type="AlphaFoldDB" id="A0ABD0J3T4"/>
<protein>
    <submittedName>
        <fullName evidence="1">Uncharacterized protein</fullName>
    </submittedName>
</protein>
<evidence type="ECO:0000313" key="2">
    <source>
        <dbReference type="Proteomes" id="UP001519460"/>
    </source>
</evidence>